<keyword evidence="1" id="KW-1133">Transmembrane helix</keyword>
<dbReference type="InterPro" id="IPR014710">
    <property type="entry name" value="RmlC-like_jellyroll"/>
</dbReference>
<evidence type="ECO:0000256" key="1">
    <source>
        <dbReference type="SAM" id="Phobius"/>
    </source>
</evidence>
<dbReference type="PANTHER" id="PTHR24567:SF68">
    <property type="entry name" value="DNA-BINDING TRANSCRIPTIONAL DUAL REGULATOR CRP"/>
    <property type="match status" value="1"/>
</dbReference>
<keyword evidence="1" id="KW-0472">Membrane</keyword>
<keyword evidence="1" id="KW-0812">Transmembrane</keyword>
<dbReference type="CDD" id="cd00038">
    <property type="entry name" value="CAP_ED"/>
    <property type="match status" value="1"/>
</dbReference>
<dbReference type="RefSeq" id="WP_137734194.1">
    <property type="nucleotide sequence ID" value="NZ_BJCL01000009.1"/>
</dbReference>
<dbReference type="AlphaFoldDB" id="A0A480ASV1"/>
<dbReference type="PANTHER" id="PTHR24567">
    <property type="entry name" value="CRP FAMILY TRANSCRIPTIONAL REGULATORY PROTEIN"/>
    <property type="match status" value="1"/>
</dbReference>
<accession>A0A480ASV1</accession>
<evidence type="ECO:0000313" key="4">
    <source>
        <dbReference type="Proteomes" id="UP000301751"/>
    </source>
</evidence>
<dbReference type="PROSITE" id="PS50042">
    <property type="entry name" value="CNMP_BINDING_3"/>
    <property type="match status" value="1"/>
</dbReference>
<protein>
    <recommendedName>
        <fullName evidence="2">Cyclic nucleotide-binding domain-containing protein</fullName>
    </recommendedName>
</protein>
<dbReference type="Proteomes" id="UP000301751">
    <property type="component" value="Unassembled WGS sequence"/>
</dbReference>
<dbReference type="Gene3D" id="2.60.120.10">
    <property type="entry name" value="Jelly Rolls"/>
    <property type="match status" value="1"/>
</dbReference>
<dbReference type="InterPro" id="IPR018490">
    <property type="entry name" value="cNMP-bd_dom_sf"/>
</dbReference>
<reference evidence="4" key="1">
    <citation type="submission" date="2019-03" db="EMBL/GenBank/DDBJ databases">
        <title>Aquabacterium pictum sp.nov., the first bacteriochlorophyll a-containing freshwater bacterium in the genus Aquabacterium of the class Betaproteobacteria.</title>
        <authorList>
            <person name="Hirose S."/>
            <person name="Tank M."/>
            <person name="Hara E."/>
            <person name="Tamaki H."/>
            <person name="Takaichi S."/>
            <person name="Haruta S."/>
            <person name="Hanada S."/>
        </authorList>
    </citation>
    <scope>NUCLEOTIDE SEQUENCE [LARGE SCALE GENOMIC DNA]</scope>
    <source>
        <strain evidence="4">W35</strain>
    </source>
</reference>
<organism evidence="3 4">
    <name type="scientific">Pseudaquabacterium pictum</name>
    <dbReference type="NCBI Taxonomy" id="2315236"/>
    <lineage>
        <taxon>Bacteria</taxon>
        <taxon>Pseudomonadati</taxon>
        <taxon>Pseudomonadota</taxon>
        <taxon>Betaproteobacteria</taxon>
        <taxon>Burkholderiales</taxon>
        <taxon>Sphaerotilaceae</taxon>
        <taxon>Pseudaquabacterium</taxon>
    </lineage>
</organism>
<evidence type="ECO:0000259" key="2">
    <source>
        <dbReference type="PROSITE" id="PS50042"/>
    </source>
</evidence>
<proteinExistence type="predicted"/>
<keyword evidence="4" id="KW-1185">Reference proteome</keyword>
<dbReference type="GO" id="GO:0005829">
    <property type="term" value="C:cytosol"/>
    <property type="evidence" value="ECO:0007669"/>
    <property type="project" value="TreeGrafter"/>
</dbReference>
<dbReference type="SUPFAM" id="SSF51206">
    <property type="entry name" value="cAMP-binding domain-like"/>
    <property type="match status" value="1"/>
</dbReference>
<dbReference type="EMBL" id="BJCL01000009">
    <property type="protein sequence ID" value="GCL64473.1"/>
    <property type="molecule type" value="Genomic_DNA"/>
</dbReference>
<sequence length="225" mass="24019">MTPSELSAWLAAHGAALSFTPQHLLAYAAGGLAVAFAAAGALVRTMTPLRWLAVGSNLGFLAFGALFPSPTTLVVAAVLLPINLYRLREILRLTRQVQAATSRSDLAGLWLRPYMKPRKLAAGAVLFRRGDAATRLYLLADGQLQLQEIGQAIAPGRVFGEIALFSPSKRRTHTAVCLTACTVLQIHEDTVRQLYVENPAFGFHLIGLVAARLSDDVGRAGPPPG</sequence>
<dbReference type="Pfam" id="PF00027">
    <property type="entry name" value="cNMP_binding"/>
    <property type="match status" value="1"/>
</dbReference>
<dbReference type="InterPro" id="IPR000595">
    <property type="entry name" value="cNMP-bd_dom"/>
</dbReference>
<feature type="domain" description="Cyclic nucleotide-binding" evidence="2">
    <location>
        <begin position="115"/>
        <end position="194"/>
    </location>
</feature>
<name>A0A480ASV1_9BURK</name>
<feature type="transmembrane region" description="Helical" evidence="1">
    <location>
        <begin position="61"/>
        <end position="85"/>
    </location>
</feature>
<dbReference type="SMART" id="SM00100">
    <property type="entry name" value="cNMP"/>
    <property type="match status" value="1"/>
</dbReference>
<evidence type="ECO:0000313" key="3">
    <source>
        <dbReference type="EMBL" id="GCL64473.1"/>
    </source>
</evidence>
<dbReference type="InterPro" id="IPR050397">
    <property type="entry name" value="Env_Response_Regulators"/>
</dbReference>
<gene>
    <name evidence="3" type="ORF">AQPW35_35540</name>
</gene>
<dbReference type="OrthoDB" id="8848858at2"/>
<comment type="caution">
    <text evidence="3">The sequence shown here is derived from an EMBL/GenBank/DDBJ whole genome shotgun (WGS) entry which is preliminary data.</text>
</comment>
<dbReference type="GO" id="GO:0003700">
    <property type="term" value="F:DNA-binding transcription factor activity"/>
    <property type="evidence" value="ECO:0007669"/>
    <property type="project" value="TreeGrafter"/>
</dbReference>